<reference evidence="2 3" key="1">
    <citation type="submission" date="2023-07" db="EMBL/GenBank/DDBJ databases">
        <title>Sorghum-associated microbial communities from plants grown in Nebraska, USA.</title>
        <authorList>
            <person name="Schachtman D."/>
        </authorList>
    </citation>
    <scope>NUCLEOTIDE SEQUENCE [LARGE SCALE GENOMIC DNA]</scope>
    <source>
        <strain evidence="2 3">584</strain>
    </source>
</reference>
<evidence type="ECO:0000256" key="1">
    <source>
        <dbReference type="SAM" id="SignalP"/>
    </source>
</evidence>
<dbReference type="Proteomes" id="UP001262410">
    <property type="component" value="Unassembled WGS sequence"/>
</dbReference>
<dbReference type="InterPro" id="IPR036374">
    <property type="entry name" value="OxRdtase_Mopterin-bd_sf"/>
</dbReference>
<keyword evidence="3" id="KW-1185">Reference proteome</keyword>
<comment type="caution">
    <text evidence="2">The sequence shown here is derived from an EMBL/GenBank/DDBJ whole genome shotgun (WGS) entry which is preliminary data.</text>
</comment>
<protein>
    <recommendedName>
        <fullName evidence="4">Oxidoreductase molybdopterin-binding domain-containing protein</fullName>
    </recommendedName>
</protein>
<evidence type="ECO:0000313" key="3">
    <source>
        <dbReference type="Proteomes" id="UP001262410"/>
    </source>
</evidence>
<evidence type="ECO:0008006" key="4">
    <source>
        <dbReference type="Google" id="ProtNLM"/>
    </source>
</evidence>
<feature type="chain" id="PRO_5046864626" description="Oxidoreductase molybdopterin-binding domain-containing protein" evidence="1">
    <location>
        <begin position="27"/>
        <end position="188"/>
    </location>
</feature>
<accession>A0ABU1JUM0</accession>
<dbReference type="SUPFAM" id="SSF56524">
    <property type="entry name" value="Oxidoreductase molybdopterin-binding domain"/>
    <property type="match status" value="1"/>
</dbReference>
<feature type="signal peptide" evidence="1">
    <location>
        <begin position="1"/>
        <end position="26"/>
    </location>
</feature>
<sequence length="188" mass="20477">MSRLVPPAMAAAAAMLAALLVGAAQAAPAGHDDPQVLRIEDAAGQPTTTYGLERLKRDFPQRELDTRTPWTAAGESIRYRGPELKDVLAGNGLGDVPSIEASAYDDFVTTIRMDEIDTYKPILALERACSADDHKAGRCKDGEDFRPLTLDDSGPYSIIWPYDQLPSSYVPGRNSIWVWFVTALRPAS</sequence>
<keyword evidence="1" id="KW-0732">Signal</keyword>
<proteinExistence type="predicted"/>
<gene>
    <name evidence="2" type="ORF">E9232_004851</name>
</gene>
<dbReference type="EMBL" id="JAVDPW010000009">
    <property type="protein sequence ID" value="MDR6292311.1"/>
    <property type="molecule type" value="Genomic_DNA"/>
</dbReference>
<evidence type="ECO:0000313" key="2">
    <source>
        <dbReference type="EMBL" id="MDR6292311.1"/>
    </source>
</evidence>
<organism evidence="2 3">
    <name type="scientific">Inquilinus ginsengisoli</name>
    <dbReference type="NCBI Taxonomy" id="363840"/>
    <lineage>
        <taxon>Bacteria</taxon>
        <taxon>Pseudomonadati</taxon>
        <taxon>Pseudomonadota</taxon>
        <taxon>Alphaproteobacteria</taxon>
        <taxon>Rhodospirillales</taxon>
        <taxon>Rhodospirillaceae</taxon>
        <taxon>Inquilinus</taxon>
    </lineage>
</organism>
<dbReference type="RefSeq" id="WP_309798302.1">
    <property type="nucleotide sequence ID" value="NZ_JAVDPW010000009.1"/>
</dbReference>
<name>A0ABU1JUM0_9PROT</name>